<accession>A0AA49JJU0</accession>
<sequence>MSLNLNSVAGGNQQEAVRGTCLRPSASWYTMKRNQNNVYYVLIGRLVRRYP</sequence>
<reference evidence="1" key="1">
    <citation type="journal article" date="2023" name="Comput. Struct. Biotechnol. J.">
        <title>Discovery of a novel marine Bacteroidetes with a rich repertoire of carbohydrate-active enzymes.</title>
        <authorList>
            <person name="Chen B."/>
            <person name="Liu G."/>
            <person name="Chen Q."/>
            <person name="Wang H."/>
            <person name="Liu L."/>
            <person name="Tang K."/>
        </authorList>
    </citation>
    <scope>NUCLEOTIDE SEQUENCE</scope>
    <source>
        <strain evidence="1">TK19036</strain>
    </source>
</reference>
<name>A0AA49JJU0_9BACT</name>
<dbReference type="EMBL" id="CP120682">
    <property type="protein sequence ID" value="WKN39955.1"/>
    <property type="molecule type" value="Genomic_DNA"/>
</dbReference>
<evidence type="ECO:0000313" key="1">
    <source>
        <dbReference type="EMBL" id="WKN39955.1"/>
    </source>
</evidence>
<dbReference type="AlphaFoldDB" id="A0AA49JJU0"/>
<gene>
    <name evidence="1" type="ORF">K4G66_14775</name>
</gene>
<protein>
    <submittedName>
        <fullName evidence="1">Uncharacterized protein</fullName>
    </submittedName>
</protein>
<organism evidence="1">
    <name type="scientific">Roseihalotalea indica</name>
    <dbReference type="NCBI Taxonomy" id="2867963"/>
    <lineage>
        <taxon>Bacteria</taxon>
        <taxon>Pseudomonadati</taxon>
        <taxon>Bacteroidota</taxon>
        <taxon>Cytophagia</taxon>
        <taxon>Cytophagales</taxon>
        <taxon>Catalimonadaceae</taxon>
        <taxon>Roseihalotalea</taxon>
    </lineage>
</organism>
<proteinExistence type="predicted"/>
<reference evidence="1" key="2">
    <citation type="journal article" date="2024" name="Antonie Van Leeuwenhoek">
        <title>Roseihalotalea indica gen. nov., sp. nov., a halophilic Bacteroidetes from mesopelagic Southwest Indian Ocean with higher carbohydrate metabolic potential.</title>
        <authorList>
            <person name="Chen B."/>
            <person name="Zhang M."/>
            <person name="Lin D."/>
            <person name="Ye J."/>
            <person name="Tang K."/>
        </authorList>
    </citation>
    <scope>NUCLEOTIDE SEQUENCE</scope>
    <source>
        <strain evidence="1">TK19036</strain>
    </source>
</reference>